<evidence type="ECO:0000313" key="7">
    <source>
        <dbReference type="EMBL" id="MXN63486.1"/>
    </source>
</evidence>
<proteinExistence type="inferred from homology"/>
<dbReference type="GO" id="GO:0016020">
    <property type="term" value="C:membrane"/>
    <property type="evidence" value="ECO:0007669"/>
    <property type="project" value="UniProtKB-SubCell"/>
</dbReference>
<gene>
    <name evidence="7" type="ORF">GR183_01090</name>
</gene>
<keyword evidence="5" id="KW-0430">Lectin</keyword>
<sequence>MLPMASTADAGDPGTAIAAGAAGLAAGTLLGTMLSGPRYIDPPAPVYVAPPPPRRVYRDYYVEPAPVYRERVYVEYAPEPWTPEWYSYCSRKYRSFDPRSGYFVAYSGEYRFCR</sequence>
<evidence type="ECO:0000256" key="5">
    <source>
        <dbReference type="ARBA" id="ARBA00022734"/>
    </source>
</evidence>
<comment type="function">
    <text evidence="6">Has immunoglobulin-binding and hemagglutination properties, and can bind to mannose. Essential for virulence. May be involved in LPS biosynthesis or polysaccharide transport.</text>
</comment>
<comment type="subcellular location">
    <subcellularLocation>
        <location evidence="1">Membrane</location>
        <topology evidence="1">Single-pass membrane protein</topology>
    </subcellularLocation>
</comment>
<keyword evidence="4" id="KW-0472">Membrane</keyword>
<organism evidence="7 8">
    <name type="scientific">Stappia sediminis</name>
    <dbReference type="NCBI Taxonomy" id="2692190"/>
    <lineage>
        <taxon>Bacteria</taxon>
        <taxon>Pseudomonadati</taxon>
        <taxon>Pseudomonadota</taxon>
        <taxon>Alphaproteobacteria</taxon>
        <taxon>Hyphomicrobiales</taxon>
        <taxon>Stappiaceae</taxon>
        <taxon>Stappia</taxon>
    </lineage>
</organism>
<dbReference type="Pfam" id="PF07886">
    <property type="entry name" value="BA14K"/>
    <property type="match status" value="1"/>
</dbReference>
<dbReference type="EMBL" id="WUMV01000001">
    <property type="protein sequence ID" value="MXN63486.1"/>
    <property type="molecule type" value="Genomic_DNA"/>
</dbReference>
<dbReference type="Proteomes" id="UP000433101">
    <property type="component" value="Unassembled WGS sequence"/>
</dbReference>
<evidence type="ECO:0000256" key="3">
    <source>
        <dbReference type="ARBA" id="ARBA00020552"/>
    </source>
</evidence>
<comment type="caution">
    <text evidence="7">The sequence shown here is derived from an EMBL/GenBank/DDBJ whole genome shotgun (WGS) entry which is preliminary data.</text>
</comment>
<comment type="similarity">
    <text evidence="2">Belongs to the BA14k family.</text>
</comment>
<name>A0A7X3LR04_9HYPH</name>
<dbReference type="GO" id="GO:0030246">
    <property type="term" value="F:carbohydrate binding"/>
    <property type="evidence" value="ECO:0007669"/>
    <property type="project" value="UniProtKB-KW"/>
</dbReference>
<reference evidence="7 8" key="1">
    <citation type="submission" date="2019-12" db="EMBL/GenBank/DDBJ databases">
        <authorList>
            <person name="Li M."/>
        </authorList>
    </citation>
    <scope>NUCLEOTIDE SEQUENCE [LARGE SCALE GENOMIC DNA]</scope>
    <source>
        <strain evidence="7 8">GBMRC 2046</strain>
    </source>
</reference>
<evidence type="ECO:0000256" key="6">
    <source>
        <dbReference type="ARBA" id="ARBA00025321"/>
    </source>
</evidence>
<evidence type="ECO:0000256" key="2">
    <source>
        <dbReference type="ARBA" id="ARBA00010270"/>
    </source>
</evidence>
<evidence type="ECO:0000256" key="4">
    <source>
        <dbReference type="ARBA" id="ARBA00022475"/>
    </source>
</evidence>
<keyword evidence="4" id="KW-1003">Cell membrane</keyword>
<dbReference type="AlphaFoldDB" id="A0A7X3LR04"/>
<protein>
    <recommendedName>
        <fullName evidence="3">Lectin-like protein BA14k</fullName>
    </recommendedName>
</protein>
<evidence type="ECO:0000313" key="8">
    <source>
        <dbReference type="Proteomes" id="UP000433101"/>
    </source>
</evidence>
<accession>A0A7X3LR04</accession>
<keyword evidence="8" id="KW-1185">Reference proteome</keyword>
<dbReference type="InterPro" id="IPR012413">
    <property type="entry name" value="BA14K"/>
</dbReference>
<evidence type="ECO:0000256" key="1">
    <source>
        <dbReference type="ARBA" id="ARBA00004167"/>
    </source>
</evidence>